<evidence type="ECO:0000313" key="3">
    <source>
        <dbReference type="Proteomes" id="UP000643403"/>
    </source>
</evidence>
<accession>A0ABQ3C3S9</accession>
<evidence type="ECO:0000256" key="1">
    <source>
        <dbReference type="SAM" id="SignalP"/>
    </source>
</evidence>
<dbReference type="RefSeq" id="WP_189449478.1">
    <property type="nucleotide sequence ID" value="NZ_BMXY01000002.1"/>
</dbReference>
<protein>
    <submittedName>
        <fullName evidence="2">Uncharacterized protein</fullName>
    </submittedName>
</protein>
<feature type="chain" id="PRO_5046070269" evidence="1">
    <location>
        <begin position="29"/>
        <end position="135"/>
    </location>
</feature>
<proteinExistence type="predicted"/>
<feature type="signal peptide" evidence="1">
    <location>
        <begin position="1"/>
        <end position="28"/>
    </location>
</feature>
<reference evidence="3" key="1">
    <citation type="journal article" date="2019" name="Int. J. Syst. Evol. Microbiol.">
        <title>The Global Catalogue of Microorganisms (GCM) 10K type strain sequencing project: providing services to taxonomists for standard genome sequencing and annotation.</title>
        <authorList>
            <consortium name="The Broad Institute Genomics Platform"/>
            <consortium name="The Broad Institute Genome Sequencing Center for Infectious Disease"/>
            <person name="Wu L."/>
            <person name="Ma J."/>
        </authorList>
    </citation>
    <scope>NUCLEOTIDE SEQUENCE [LARGE SCALE GENOMIC DNA]</scope>
    <source>
        <strain evidence="3">KCTC 22558</strain>
    </source>
</reference>
<sequence length="135" mass="15273">MALDRWIAPAVLAAALGAAAFAPTPAKAQSADELTRAIVSIADVVFRGDQPYYRYGDYGSNDRLMMRRDAYGRPVYYRVVDNGYRTGYRDAPPYGRAVGYYNQPSSRAVKCNKNGKCKAEYYDPRYDHKRYGYGR</sequence>
<dbReference type="EMBL" id="BMXY01000002">
    <property type="protein sequence ID" value="GGZ66015.1"/>
    <property type="molecule type" value="Genomic_DNA"/>
</dbReference>
<keyword evidence="3" id="KW-1185">Reference proteome</keyword>
<evidence type="ECO:0000313" key="2">
    <source>
        <dbReference type="EMBL" id="GGZ66015.1"/>
    </source>
</evidence>
<comment type="caution">
    <text evidence="2">The sequence shown here is derived from an EMBL/GenBank/DDBJ whole genome shotgun (WGS) entry which is preliminary data.</text>
</comment>
<dbReference type="Proteomes" id="UP000643403">
    <property type="component" value="Unassembled WGS sequence"/>
</dbReference>
<organism evidence="2 3">
    <name type="scientific">Cognatilysobacter xinjiangensis</name>
    <dbReference type="NCBI Taxonomy" id="546892"/>
    <lineage>
        <taxon>Bacteria</taxon>
        <taxon>Pseudomonadati</taxon>
        <taxon>Pseudomonadota</taxon>
        <taxon>Gammaproteobacteria</taxon>
        <taxon>Lysobacterales</taxon>
        <taxon>Lysobacteraceae</taxon>
        <taxon>Cognatilysobacter</taxon>
    </lineage>
</organism>
<name>A0ABQ3C3S9_9GAMM</name>
<gene>
    <name evidence="2" type="ORF">GCM10008101_20130</name>
</gene>
<keyword evidence="1" id="KW-0732">Signal</keyword>